<dbReference type="InterPro" id="IPR051556">
    <property type="entry name" value="N-term/lysine_N-AcTrnsfr"/>
</dbReference>
<dbReference type="Gene3D" id="3.40.630.30">
    <property type="match status" value="1"/>
</dbReference>
<keyword evidence="2" id="KW-0012">Acyltransferase</keyword>
<sequence>MEYVIFNPEIHDSKLIAEYRYEVDFRTFDMLFKNKQKAISTIEKSIKQDDCIKLIYDNDEIIGMLTCYTHDKKPKSRINSLRLLIVGILDHFVLCDIKKGDLYIAEIAIDKNHRSKGYGSKVIHDVLDYARKNNYKRVILDADFRNTGAKALYEKIGFKVFNKKSFLKRGMYNMEFIVS</sequence>
<dbReference type="EMBL" id="CP011266">
    <property type="protein sequence ID" value="ALT69875.1"/>
    <property type="molecule type" value="Genomic_DNA"/>
</dbReference>
<evidence type="ECO:0000313" key="5">
    <source>
        <dbReference type="Proteomes" id="UP000067738"/>
    </source>
</evidence>
<dbReference type="PROSITE" id="PS51186">
    <property type="entry name" value="GNAT"/>
    <property type="match status" value="1"/>
</dbReference>
<evidence type="ECO:0000256" key="1">
    <source>
        <dbReference type="ARBA" id="ARBA00022679"/>
    </source>
</evidence>
<organism evidence="4 5">
    <name type="scientific">Methanobrevibacter millerae</name>
    <dbReference type="NCBI Taxonomy" id="230361"/>
    <lineage>
        <taxon>Archaea</taxon>
        <taxon>Methanobacteriati</taxon>
        <taxon>Methanobacteriota</taxon>
        <taxon>Methanomada group</taxon>
        <taxon>Methanobacteria</taxon>
        <taxon>Methanobacteriales</taxon>
        <taxon>Methanobacteriaceae</taxon>
        <taxon>Methanobrevibacter</taxon>
    </lineage>
</organism>
<keyword evidence="1 4" id="KW-0808">Transferase</keyword>
<protein>
    <submittedName>
        <fullName evidence="4">Acetyltransferase GNAT family</fullName>
    </submittedName>
</protein>
<evidence type="ECO:0000256" key="2">
    <source>
        <dbReference type="ARBA" id="ARBA00023315"/>
    </source>
</evidence>
<dbReference type="SUPFAM" id="SSF55729">
    <property type="entry name" value="Acyl-CoA N-acyltransferases (Nat)"/>
    <property type="match status" value="1"/>
</dbReference>
<feature type="domain" description="N-acetyltransferase" evidence="3">
    <location>
        <begin position="1"/>
        <end position="179"/>
    </location>
</feature>
<dbReference type="PATRIC" id="fig|230361.4.peg.2191"/>
<dbReference type="PANTHER" id="PTHR42919">
    <property type="entry name" value="N-ALPHA-ACETYLTRANSFERASE"/>
    <property type="match status" value="1"/>
</dbReference>
<name>A0A0U2TVW1_9EURY</name>
<dbReference type="AlphaFoldDB" id="A0A0U2TVW1"/>
<reference evidence="4 5" key="1">
    <citation type="submission" date="2015-04" db="EMBL/GenBank/DDBJ databases">
        <title>The complete genome sequence of the rumen methanogen Methanobrevibacter millerae SM9.</title>
        <authorList>
            <person name="Leahy S.C."/>
            <person name="Kelly W.J."/>
            <person name="Pacheco D.M."/>
            <person name="Li D."/>
            <person name="Altermann E."/>
            <person name="Attwood G.T."/>
        </authorList>
    </citation>
    <scope>NUCLEOTIDE SEQUENCE [LARGE SCALE GENOMIC DNA]</scope>
    <source>
        <strain evidence="4 5">SM9</strain>
    </source>
</reference>
<dbReference type="Pfam" id="PF00583">
    <property type="entry name" value="Acetyltransf_1"/>
    <property type="match status" value="1"/>
</dbReference>
<accession>A0A0U2TVW1</accession>
<dbReference type="GeneID" id="26737077"/>
<dbReference type="OrthoDB" id="43754at2157"/>
<proteinExistence type="predicted"/>
<keyword evidence="5" id="KW-1185">Reference proteome</keyword>
<dbReference type="PANTHER" id="PTHR42919:SF8">
    <property type="entry name" value="N-ALPHA-ACETYLTRANSFERASE 50"/>
    <property type="match status" value="1"/>
</dbReference>
<gene>
    <name evidence="4" type="ORF">sm9_2119</name>
</gene>
<dbReference type="KEGG" id="mmil:sm9_2119"/>
<dbReference type="InterPro" id="IPR016181">
    <property type="entry name" value="Acyl_CoA_acyltransferase"/>
</dbReference>
<evidence type="ECO:0000313" key="4">
    <source>
        <dbReference type="EMBL" id="ALT69875.1"/>
    </source>
</evidence>
<evidence type="ECO:0000259" key="3">
    <source>
        <dbReference type="PROSITE" id="PS51186"/>
    </source>
</evidence>
<dbReference type="Proteomes" id="UP000067738">
    <property type="component" value="Chromosome"/>
</dbReference>
<dbReference type="InterPro" id="IPR000182">
    <property type="entry name" value="GNAT_dom"/>
</dbReference>
<dbReference type="GO" id="GO:0016747">
    <property type="term" value="F:acyltransferase activity, transferring groups other than amino-acyl groups"/>
    <property type="evidence" value="ECO:0007669"/>
    <property type="project" value="InterPro"/>
</dbReference>
<dbReference type="CDD" id="cd04301">
    <property type="entry name" value="NAT_SF"/>
    <property type="match status" value="1"/>
</dbReference>
<dbReference type="RefSeq" id="WP_058740087.1">
    <property type="nucleotide sequence ID" value="NZ_CP011266.1"/>
</dbReference>